<organism evidence="1 2">
    <name type="scientific">Priestia megaterium (strain WSH-002)</name>
    <name type="common">Bacillus megaterium</name>
    <dbReference type="NCBI Taxonomy" id="1006007"/>
    <lineage>
        <taxon>Bacteria</taxon>
        <taxon>Bacillati</taxon>
        <taxon>Bacillota</taxon>
        <taxon>Bacilli</taxon>
        <taxon>Bacillales</taxon>
        <taxon>Bacillaceae</taxon>
        <taxon>Priestia</taxon>
    </lineage>
</organism>
<protein>
    <submittedName>
        <fullName evidence="1">Uncharacterized protein</fullName>
    </submittedName>
</protein>
<dbReference type="KEGG" id="bmh:BMWSH_2376"/>
<accession>A0A8D4BJM7</accession>
<name>A0A8D4BJM7_PRIMW</name>
<gene>
    <name evidence="1" type="ORF">BMWSH_2376</name>
</gene>
<dbReference type="EMBL" id="CP003017">
    <property type="protein sequence ID" value="AEN89258.1"/>
    <property type="molecule type" value="Genomic_DNA"/>
</dbReference>
<proteinExistence type="predicted"/>
<reference evidence="1 2" key="1">
    <citation type="journal article" date="2011" name="J. Bacteriol.">
        <title>Complete genome sequence of the industrial strain Bacillus megaterium WSH-002.</title>
        <authorList>
            <person name="Liu L."/>
            <person name="Li Y."/>
            <person name="Zhang J."/>
            <person name="Zou W."/>
            <person name="Zhou Z."/>
            <person name="Liu J."/>
            <person name="Li X."/>
            <person name="Wang L."/>
            <person name="Chen J."/>
        </authorList>
    </citation>
    <scope>NUCLEOTIDE SEQUENCE [LARGE SCALE GENOMIC DNA]</scope>
    <source>
        <strain evidence="1 2">WSH-002</strain>
    </source>
</reference>
<dbReference type="Proteomes" id="UP000001283">
    <property type="component" value="Chromosome"/>
</dbReference>
<evidence type="ECO:0000313" key="2">
    <source>
        <dbReference type="Proteomes" id="UP000001283"/>
    </source>
</evidence>
<dbReference type="AlphaFoldDB" id="A0A8D4BJM7"/>
<sequence length="63" mass="7551">MHSFFSPYFYILTFKVKETINKSNLFTTKQEGIQKFMMNVYMLSENYVNKIANMKLLYTAVCF</sequence>
<evidence type="ECO:0000313" key="1">
    <source>
        <dbReference type="EMBL" id="AEN89258.1"/>
    </source>
</evidence>